<keyword evidence="1" id="KW-0732">Signal</keyword>
<organism evidence="2 3">
    <name type="scientific">Deinococcus enclensis</name>
    <dbReference type="NCBI Taxonomy" id="1049582"/>
    <lineage>
        <taxon>Bacteria</taxon>
        <taxon>Thermotogati</taxon>
        <taxon>Deinococcota</taxon>
        <taxon>Deinococci</taxon>
        <taxon>Deinococcales</taxon>
        <taxon>Deinococcaceae</taxon>
        <taxon>Deinococcus</taxon>
    </lineage>
</organism>
<evidence type="ECO:0008006" key="4">
    <source>
        <dbReference type="Google" id="ProtNLM"/>
    </source>
</evidence>
<sequence>MVLTLLLAALLTSPVAAQLTPRTMPLGQPVMLWLDRASAGVIAPPTYTRGEVVGVRVQVASDRYVTLVGLSSQGRPFALPGHPGPVFAKTNTVHVAEVHTTNLPEGVTRIVAVTGERPVLFARAAIQAKAVVSAAKPLNGTAQLSFVLRAHGVTIPLPQDLRPLRP</sequence>
<gene>
    <name evidence="2" type="ORF">QO006_004064</name>
</gene>
<feature type="chain" id="PRO_5046549359" description="DUF4384 domain-containing protein" evidence="1">
    <location>
        <begin position="18"/>
        <end position="166"/>
    </location>
</feature>
<protein>
    <recommendedName>
        <fullName evidence="4">DUF4384 domain-containing protein</fullName>
    </recommendedName>
</protein>
<proteinExistence type="predicted"/>
<evidence type="ECO:0000256" key="1">
    <source>
        <dbReference type="SAM" id="SignalP"/>
    </source>
</evidence>
<keyword evidence="3" id="KW-1185">Reference proteome</keyword>
<comment type="caution">
    <text evidence="2">The sequence shown here is derived from an EMBL/GenBank/DDBJ whole genome shotgun (WGS) entry which is preliminary data.</text>
</comment>
<feature type="signal peptide" evidence="1">
    <location>
        <begin position="1"/>
        <end position="17"/>
    </location>
</feature>
<name>A0ABT9MJ25_9DEIO</name>
<dbReference type="RefSeq" id="WP_307470033.1">
    <property type="nucleotide sequence ID" value="NZ_JAURUR010000037.1"/>
</dbReference>
<reference evidence="2 3" key="1">
    <citation type="submission" date="2023-07" db="EMBL/GenBank/DDBJ databases">
        <title>Genomic Encyclopedia of Type Strains, Phase IV (KMG-IV): sequencing the most valuable type-strain genomes for metagenomic binning, comparative biology and taxonomic classification.</title>
        <authorList>
            <person name="Goeker M."/>
        </authorList>
    </citation>
    <scope>NUCLEOTIDE SEQUENCE [LARGE SCALE GENOMIC DNA]</scope>
    <source>
        <strain evidence="2 3">NIO-1023</strain>
    </source>
</reference>
<dbReference type="EMBL" id="JAURUR010000037">
    <property type="protein sequence ID" value="MDP9766597.1"/>
    <property type="molecule type" value="Genomic_DNA"/>
</dbReference>
<accession>A0ABT9MJ25</accession>
<evidence type="ECO:0000313" key="2">
    <source>
        <dbReference type="EMBL" id="MDP9766597.1"/>
    </source>
</evidence>
<evidence type="ECO:0000313" key="3">
    <source>
        <dbReference type="Proteomes" id="UP001232163"/>
    </source>
</evidence>
<dbReference type="Proteomes" id="UP001232163">
    <property type="component" value="Unassembled WGS sequence"/>
</dbReference>